<dbReference type="GO" id="GO:0016791">
    <property type="term" value="F:phosphatase activity"/>
    <property type="evidence" value="ECO:0007669"/>
    <property type="project" value="TreeGrafter"/>
</dbReference>
<dbReference type="GO" id="GO:0000287">
    <property type="term" value="F:magnesium ion binding"/>
    <property type="evidence" value="ECO:0007669"/>
    <property type="project" value="TreeGrafter"/>
</dbReference>
<sequence length="270" mass="29266">MGKFEGVLLASDFDDTLVSSGCVLSPGNRAALEYFTREGGRFTVSTGRAKRTFAPYVSSLPINAPVVLSNGAVLYDFAAGRTVVDLPLPATAAEDLSALSREMPGLGIECYHGDDVYIHRPNAHTQRHMEKVKTDWTQADLLEMPTPWSKAVLQADHSLLLQAQAAVRERWGDRYEAIFSNAVLLECTARTASKGGMVLKLAQLLGVERKDIYCVGDNQNDIPMLAVSAIPFAPANCAQEVKDSGATVLKSCEEDCIAQIVGILDMRYPS</sequence>
<dbReference type="SUPFAM" id="SSF56784">
    <property type="entry name" value="HAD-like"/>
    <property type="match status" value="1"/>
</dbReference>
<evidence type="ECO:0000313" key="2">
    <source>
        <dbReference type="Proteomes" id="UP000823882"/>
    </source>
</evidence>
<dbReference type="PANTHER" id="PTHR10000:SF8">
    <property type="entry name" value="HAD SUPERFAMILY HYDROLASE-LIKE, TYPE 3"/>
    <property type="match status" value="1"/>
</dbReference>
<dbReference type="PANTHER" id="PTHR10000">
    <property type="entry name" value="PHOSPHOSERINE PHOSPHATASE"/>
    <property type="match status" value="1"/>
</dbReference>
<evidence type="ECO:0000313" key="1">
    <source>
        <dbReference type="EMBL" id="HJC40735.1"/>
    </source>
</evidence>
<comment type="caution">
    <text evidence="1">The sequence shown here is derived from an EMBL/GenBank/DDBJ whole genome shotgun (WGS) entry which is preliminary data.</text>
</comment>
<name>A0A9D2NYE4_9FIRM</name>
<dbReference type="InterPro" id="IPR036412">
    <property type="entry name" value="HAD-like_sf"/>
</dbReference>
<reference evidence="1" key="1">
    <citation type="journal article" date="2021" name="PeerJ">
        <title>Extensive microbial diversity within the chicken gut microbiome revealed by metagenomics and culture.</title>
        <authorList>
            <person name="Gilroy R."/>
            <person name="Ravi A."/>
            <person name="Getino M."/>
            <person name="Pursley I."/>
            <person name="Horton D.L."/>
            <person name="Alikhan N.F."/>
            <person name="Baker D."/>
            <person name="Gharbi K."/>
            <person name="Hall N."/>
            <person name="Watson M."/>
            <person name="Adriaenssens E.M."/>
            <person name="Foster-Nyarko E."/>
            <person name="Jarju S."/>
            <person name="Secka A."/>
            <person name="Antonio M."/>
            <person name="Oren A."/>
            <person name="Chaudhuri R.R."/>
            <person name="La Ragione R."/>
            <person name="Hildebrand F."/>
            <person name="Pallen M.J."/>
        </authorList>
    </citation>
    <scope>NUCLEOTIDE SEQUENCE</scope>
    <source>
        <strain evidence="1">CHK186-1790</strain>
    </source>
</reference>
<dbReference type="GO" id="GO:0005829">
    <property type="term" value="C:cytosol"/>
    <property type="evidence" value="ECO:0007669"/>
    <property type="project" value="TreeGrafter"/>
</dbReference>
<dbReference type="Gene3D" id="3.30.1240.10">
    <property type="match status" value="1"/>
</dbReference>
<reference evidence="1" key="2">
    <citation type="submission" date="2021-04" db="EMBL/GenBank/DDBJ databases">
        <authorList>
            <person name="Gilroy R."/>
        </authorList>
    </citation>
    <scope>NUCLEOTIDE SEQUENCE</scope>
    <source>
        <strain evidence="1">CHK186-1790</strain>
    </source>
</reference>
<proteinExistence type="predicted"/>
<dbReference type="Pfam" id="PF08282">
    <property type="entry name" value="Hydrolase_3"/>
    <property type="match status" value="1"/>
</dbReference>
<dbReference type="AlphaFoldDB" id="A0A9D2NYE4"/>
<dbReference type="InterPro" id="IPR006379">
    <property type="entry name" value="HAD-SF_hydro_IIB"/>
</dbReference>
<gene>
    <name evidence="1" type="ORF">H9701_04200</name>
</gene>
<protein>
    <submittedName>
        <fullName evidence="1">HAD-IIB family hydrolase</fullName>
    </submittedName>
</protein>
<accession>A0A9D2NYE4</accession>
<keyword evidence="1" id="KW-0378">Hydrolase</keyword>
<organism evidence="1 2">
    <name type="scientific">Candidatus Intestinimonas pullistercoris</name>
    <dbReference type="NCBI Taxonomy" id="2838623"/>
    <lineage>
        <taxon>Bacteria</taxon>
        <taxon>Bacillati</taxon>
        <taxon>Bacillota</taxon>
        <taxon>Clostridia</taxon>
        <taxon>Eubacteriales</taxon>
        <taxon>Intestinimonas</taxon>
    </lineage>
</organism>
<dbReference type="Gene3D" id="3.40.50.1000">
    <property type="entry name" value="HAD superfamily/HAD-like"/>
    <property type="match status" value="1"/>
</dbReference>
<dbReference type="NCBIfam" id="TIGR01484">
    <property type="entry name" value="HAD-SF-IIB"/>
    <property type="match status" value="1"/>
</dbReference>
<dbReference type="EMBL" id="DWWJ01000079">
    <property type="protein sequence ID" value="HJC40735.1"/>
    <property type="molecule type" value="Genomic_DNA"/>
</dbReference>
<dbReference type="InterPro" id="IPR023214">
    <property type="entry name" value="HAD_sf"/>
</dbReference>
<dbReference type="Proteomes" id="UP000823882">
    <property type="component" value="Unassembled WGS sequence"/>
</dbReference>